<dbReference type="RefSeq" id="WP_013419118.1">
    <property type="nucleotide sequence ID" value="NC_014664.1"/>
</dbReference>
<dbReference type="InterPro" id="IPR003812">
    <property type="entry name" value="Fido"/>
</dbReference>
<reference evidence="5" key="1">
    <citation type="journal article" date="2011" name="J. Bacteriol.">
        <title>Genome sequences of eight morphologically diverse alphaproteobacteria.</title>
        <authorList>
            <consortium name="US DOE Joint Genome Institute"/>
            <person name="Brown P.J."/>
            <person name="Kysela D.T."/>
            <person name="Buechlein A."/>
            <person name="Hemmerich C."/>
            <person name="Brun Y.V."/>
        </authorList>
    </citation>
    <scope>NUCLEOTIDE SEQUENCE [LARGE SCALE GENOMIC DNA]</scope>
    <source>
        <strain evidence="5">ATCC 17100 / ATH 3.1.1 / DSM 162 / LMG 4299</strain>
    </source>
</reference>
<dbReference type="EMBL" id="CP002292">
    <property type="protein sequence ID" value="ADP70717.1"/>
    <property type="molecule type" value="Genomic_DNA"/>
</dbReference>
<dbReference type="Pfam" id="PF13776">
    <property type="entry name" value="DUF4172"/>
    <property type="match status" value="1"/>
</dbReference>
<dbReference type="InterPro" id="IPR036597">
    <property type="entry name" value="Fido-like_dom_sf"/>
</dbReference>
<dbReference type="Gene3D" id="1.10.3290.10">
    <property type="entry name" value="Fido-like domain"/>
    <property type="match status" value="1"/>
</dbReference>
<proteinExistence type="predicted"/>
<dbReference type="KEGG" id="rva:Rvan_1462"/>
<keyword evidence="2" id="KW-0547">Nucleotide-binding</keyword>
<dbReference type="GO" id="GO:0005524">
    <property type="term" value="F:ATP binding"/>
    <property type="evidence" value="ECO:0007669"/>
    <property type="project" value="UniProtKB-KW"/>
</dbReference>
<dbReference type="SUPFAM" id="SSF140931">
    <property type="entry name" value="Fic-like"/>
    <property type="match status" value="1"/>
</dbReference>
<evidence type="ECO:0000313" key="4">
    <source>
        <dbReference type="EMBL" id="ADP70717.1"/>
    </source>
</evidence>
<dbReference type="InterPro" id="IPR040198">
    <property type="entry name" value="Fido_containing"/>
</dbReference>
<keyword evidence="5" id="KW-1185">Reference proteome</keyword>
<dbReference type="PROSITE" id="PS51459">
    <property type="entry name" value="FIDO"/>
    <property type="match status" value="1"/>
</dbReference>
<feature type="binding site" evidence="2">
    <location>
        <begin position="247"/>
        <end position="248"/>
    </location>
    <ligand>
        <name>ATP</name>
        <dbReference type="ChEBI" id="CHEBI:30616"/>
    </ligand>
</feature>
<dbReference type="STRING" id="648757.Rvan_1462"/>
<dbReference type="HOGENOM" id="CLU_041789_1_0_5"/>
<keyword evidence="2" id="KW-0067">ATP-binding</keyword>
<protein>
    <submittedName>
        <fullName evidence="4">Filamentation induced by cAMP protein Fic</fullName>
    </submittedName>
</protein>
<dbReference type="AlphaFoldDB" id="E3I766"/>
<dbReference type="InterPro" id="IPR036388">
    <property type="entry name" value="WH-like_DNA-bd_sf"/>
</dbReference>
<evidence type="ECO:0000313" key="5">
    <source>
        <dbReference type="Proteomes" id="UP000001399"/>
    </source>
</evidence>
<dbReference type="OrthoDB" id="9813719at2"/>
<feature type="binding site" evidence="2">
    <location>
        <position position="255"/>
    </location>
    <ligand>
        <name>ATP</name>
        <dbReference type="ChEBI" id="CHEBI:30616"/>
    </ligand>
</feature>
<name>E3I766_RHOVT</name>
<feature type="active site" evidence="1">
    <location>
        <position position="206"/>
    </location>
</feature>
<accession>E3I766</accession>
<dbReference type="Pfam" id="PF02661">
    <property type="entry name" value="Fic"/>
    <property type="match status" value="1"/>
</dbReference>
<dbReference type="PANTHER" id="PTHR13504:SF33">
    <property type="entry name" value="FIC FAMILY PROTEIN"/>
    <property type="match status" value="1"/>
</dbReference>
<evidence type="ECO:0000256" key="2">
    <source>
        <dbReference type="PIRSR" id="PIRSR640198-2"/>
    </source>
</evidence>
<dbReference type="InterPro" id="IPR025230">
    <property type="entry name" value="DUF4172"/>
</dbReference>
<evidence type="ECO:0000256" key="1">
    <source>
        <dbReference type="PIRSR" id="PIRSR640198-1"/>
    </source>
</evidence>
<gene>
    <name evidence="4" type="ordered locus">Rvan_1462</name>
</gene>
<organism evidence="4 5">
    <name type="scientific">Rhodomicrobium vannielii (strain ATCC 17100 / DSM 162 / LMG 4299 / NCIMB 10020 / ATH 3.1.1)</name>
    <dbReference type="NCBI Taxonomy" id="648757"/>
    <lineage>
        <taxon>Bacteria</taxon>
        <taxon>Pseudomonadati</taxon>
        <taxon>Pseudomonadota</taxon>
        <taxon>Alphaproteobacteria</taxon>
        <taxon>Hyphomicrobiales</taxon>
        <taxon>Hyphomicrobiaceae</taxon>
        <taxon>Rhodomicrobium</taxon>
    </lineage>
</organism>
<sequence>MVWNWQQDQWPQFSWRPDELEGLEKAFLKQSGVLIGAYFHVDPADKDQLAIDLMSNEALKTSQIEGEILDRESLQQSIRRDLGLATLPFKAPPAEQGISRMMVTLYRTFGEPLSAVALRQWHAMLMNGRVDIQCIGRYRTDPQPMQVVSGRLDRPEVHFEAPPAGQVSREMARFIRWFNETAPDGKKPLPPVTRAGLAHLHFVSVHPFEDGNGRIARALADKALAQGLEQPSLSSLSQVIQKRKKDYYDALARNNRELDITDWLVTFGGMIVDAQAYTETMIRFLIEKTRLYDRIRGQLNPRQEKALARMFREGPDGFRGGLSVGNYISITGTSRATATRDLQELVALGTLIRTGEMKSTRYHLPAQVKATGT</sequence>
<feature type="domain" description="Fido" evidence="3">
    <location>
        <begin position="113"/>
        <end position="266"/>
    </location>
</feature>
<feature type="binding site" evidence="2">
    <location>
        <begin position="210"/>
        <end position="217"/>
    </location>
    <ligand>
        <name>ATP</name>
        <dbReference type="ChEBI" id="CHEBI:30616"/>
    </ligand>
</feature>
<dbReference type="Gene3D" id="1.10.10.10">
    <property type="entry name" value="Winged helix-like DNA-binding domain superfamily/Winged helix DNA-binding domain"/>
    <property type="match status" value="1"/>
</dbReference>
<dbReference type="Proteomes" id="UP000001399">
    <property type="component" value="Chromosome"/>
</dbReference>
<evidence type="ECO:0000259" key="3">
    <source>
        <dbReference type="PROSITE" id="PS51459"/>
    </source>
</evidence>
<dbReference type="eggNOG" id="COG3177">
    <property type="taxonomic scope" value="Bacteria"/>
</dbReference>
<dbReference type="PANTHER" id="PTHR13504">
    <property type="entry name" value="FIDO DOMAIN-CONTAINING PROTEIN DDB_G0283145"/>
    <property type="match status" value="1"/>
</dbReference>